<reference evidence="3 4" key="1">
    <citation type="submission" date="2019-01" db="EMBL/GenBank/DDBJ databases">
        <title>Sequencing of cultivated peanut Arachis hypogaea provides insights into genome evolution and oil improvement.</title>
        <authorList>
            <person name="Chen X."/>
        </authorList>
    </citation>
    <scope>NUCLEOTIDE SEQUENCE [LARGE SCALE GENOMIC DNA]</scope>
    <source>
        <strain evidence="4">cv. Fuhuasheng</strain>
        <tissue evidence="3">Leaves</tissue>
    </source>
</reference>
<dbReference type="EMBL" id="SDMP01000005">
    <property type="protein sequence ID" value="RYR58227.1"/>
    <property type="molecule type" value="Genomic_DNA"/>
</dbReference>
<dbReference type="InterPro" id="IPR009675">
    <property type="entry name" value="TPX2_fam"/>
</dbReference>
<dbReference type="AlphaFoldDB" id="A0A445D4R4"/>
<dbReference type="Pfam" id="PF12214">
    <property type="entry name" value="TPX2_importin"/>
    <property type="match status" value="1"/>
</dbReference>
<name>A0A445D4R4_ARAHY</name>
<proteinExistence type="predicted"/>
<protein>
    <recommendedName>
        <fullName evidence="2">TPX2 central domain-containing protein</fullName>
    </recommendedName>
</protein>
<feature type="compositionally biased region" description="Basic and acidic residues" evidence="1">
    <location>
        <begin position="287"/>
        <end position="302"/>
    </location>
</feature>
<evidence type="ECO:0000313" key="3">
    <source>
        <dbReference type="EMBL" id="RYR58227.1"/>
    </source>
</evidence>
<feature type="region of interest" description="Disordered" evidence="1">
    <location>
        <begin position="169"/>
        <end position="305"/>
    </location>
</feature>
<dbReference type="PANTHER" id="PTHR14326">
    <property type="entry name" value="TARGETING PROTEIN FOR XKLP2"/>
    <property type="match status" value="1"/>
</dbReference>
<dbReference type="GO" id="GO:0030295">
    <property type="term" value="F:protein kinase activator activity"/>
    <property type="evidence" value="ECO:0007669"/>
    <property type="project" value="TreeGrafter"/>
</dbReference>
<dbReference type="InterPro" id="IPR027330">
    <property type="entry name" value="TPX2_central_dom"/>
</dbReference>
<gene>
    <name evidence="3" type="ORF">Ahy_A05g023885</name>
</gene>
<accession>A0A445D4R4</accession>
<feature type="domain" description="TPX2 central" evidence="2">
    <location>
        <begin position="186"/>
        <end position="315"/>
    </location>
</feature>
<feature type="compositionally biased region" description="Low complexity" evidence="1">
    <location>
        <begin position="94"/>
        <end position="106"/>
    </location>
</feature>
<organism evidence="3 4">
    <name type="scientific">Arachis hypogaea</name>
    <name type="common">Peanut</name>
    <dbReference type="NCBI Taxonomy" id="3818"/>
    <lineage>
        <taxon>Eukaryota</taxon>
        <taxon>Viridiplantae</taxon>
        <taxon>Streptophyta</taxon>
        <taxon>Embryophyta</taxon>
        <taxon>Tracheophyta</taxon>
        <taxon>Spermatophyta</taxon>
        <taxon>Magnoliopsida</taxon>
        <taxon>eudicotyledons</taxon>
        <taxon>Gunneridae</taxon>
        <taxon>Pentapetalae</taxon>
        <taxon>rosids</taxon>
        <taxon>fabids</taxon>
        <taxon>Fabales</taxon>
        <taxon>Fabaceae</taxon>
        <taxon>Papilionoideae</taxon>
        <taxon>50 kb inversion clade</taxon>
        <taxon>dalbergioids sensu lato</taxon>
        <taxon>Dalbergieae</taxon>
        <taxon>Pterocarpus clade</taxon>
        <taxon>Arachis</taxon>
    </lineage>
</organism>
<dbReference type="GO" id="GO:0060236">
    <property type="term" value="P:regulation of mitotic spindle organization"/>
    <property type="evidence" value="ECO:0007669"/>
    <property type="project" value="InterPro"/>
</dbReference>
<dbReference type="STRING" id="3818.A0A445D4R4"/>
<dbReference type="PANTHER" id="PTHR14326:SF55">
    <property type="entry name" value="CELL CYCLE REGULATED MICROTUBULE ASSOCIATED PROTEIN"/>
    <property type="match status" value="1"/>
</dbReference>
<sequence length="400" mass="45183">MMEEEFEEFEEIEVEYACLEEDEIDPVYEFDAPQFCDFLRPETLFDDAEAEQWFETAQSHEPSPFLLKFKWRNPCADVSKAPANNGKETRPTCSNSSGSSKSKVSSFMKPTASNLAKQKNVTEVTCNQSCRIKSQDSSPNDSLLSKRQKLEAGYIKKAAHLKHQALFAHKKTEKDPSGVSAASRPKATIPKEPVLETAVRAQRHKQITDAESRENTKSSLIARPLNKKILQAPAQSVQNKKTQRAKEANGEGVLNRSSNTNTREHRRTNSSDGSRQEKCGMTNKPRGKPEDAQRSNKGERGVFRSIKVYPLEPNDKRLNYEPPTDLLSKLSLVSDVKKPAKLPSKGLKENRPGSLHQEYEYKKPAKEATCGKQYRCVLITQQAYMVKLEKPKQKTRHIKG</sequence>
<keyword evidence="4" id="KW-1185">Reference proteome</keyword>
<dbReference type="GO" id="GO:0090307">
    <property type="term" value="P:mitotic spindle assembly"/>
    <property type="evidence" value="ECO:0007669"/>
    <property type="project" value="TreeGrafter"/>
</dbReference>
<dbReference type="Proteomes" id="UP000289738">
    <property type="component" value="Chromosome A05"/>
</dbReference>
<comment type="caution">
    <text evidence="3">The sequence shown here is derived from an EMBL/GenBank/DDBJ whole genome shotgun (WGS) entry which is preliminary data.</text>
</comment>
<feature type="compositionally biased region" description="Basic and acidic residues" evidence="1">
    <location>
        <begin position="206"/>
        <end position="216"/>
    </location>
</feature>
<dbReference type="GO" id="GO:0005819">
    <property type="term" value="C:spindle"/>
    <property type="evidence" value="ECO:0007669"/>
    <property type="project" value="InterPro"/>
</dbReference>
<evidence type="ECO:0000256" key="1">
    <source>
        <dbReference type="SAM" id="MobiDB-lite"/>
    </source>
</evidence>
<evidence type="ECO:0000259" key="2">
    <source>
        <dbReference type="Pfam" id="PF12214"/>
    </source>
</evidence>
<dbReference type="GO" id="GO:0005880">
    <property type="term" value="C:nuclear microtubule"/>
    <property type="evidence" value="ECO:0007669"/>
    <property type="project" value="TreeGrafter"/>
</dbReference>
<dbReference type="GO" id="GO:0008017">
    <property type="term" value="F:microtubule binding"/>
    <property type="evidence" value="ECO:0007669"/>
    <property type="project" value="TreeGrafter"/>
</dbReference>
<evidence type="ECO:0000313" key="4">
    <source>
        <dbReference type="Proteomes" id="UP000289738"/>
    </source>
</evidence>
<feature type="region of interest" description="Disordered" evidence="1">
    <location>
        <begin position="79"/>
        <end position="114"/>
    </location>
</feature>